<comment type="caution">
    <text evidence="2">The sequence shown here is derived from an EMBL/GenBank/DDBJ whole genome shotgun (WGS) entry which is preliminary data.</text>
</comment>
<evidence type="ECO:0000313" key="3">
    <source>
        <dbReference type="Proteomes" id="UP000479710"/>
    </source>
</evidence>
<proteinExistence type="predicted"/>
<sequence>MDEEKRPRPGDTAGTPRKSPRLEPPAAATEAGSGGGGAASQEGSNLRKELNDPNAASLDLMDEEKRARPGDTAVTALDVSDWWEKAAALSLMALGGDCRIRRCQHVLCGQDDIDVAITLIKTCDDTPMCNADKCDNTEGREITGMAVDEDVVFLGIRKKGEKGITLPSEAGGHASTAIVAGSGGGTKGELDVSDPWEQAAANEKFARRMEDDKDGFFISTRKKSKEGMKVNNEAGGHASGSVIGHCLLVLGRLRTRTLGPDAPKGILGSTLRDLFEAAGSTQKDKVQGRAVDVLPQKVLYDVNIEGTDVATADSRILEDIASPPFVSPLREENAPILSGSDVEKNNSAVQPEVSTEAKMTTSSAKVPTKDKGKA</sequence>
<keyword evidence="3" id="KW-1185">Reference proteome</keyword>
<dbReference type="EMBL" id="SPHZ02000009">
    <property type="protein sequence ID" value="KAF0898191.1"/>
    <property type="molecule type" value="Genomic_DNA"/>
</dbReference>
<feature type="region of interest" description="Disordered" evidence="1">
    <location>
        <begin position="336"/>
        <end position="374"/>
    </location>
</feature>
<evidence type="ECO:0000256" key="1">
    <source>
        <dbReference type="SAM" id="MobiDB-lite"/>
    </source>
</evidence>
<dbReference type="OrthoDB" id="717021at2759"/>
<organism evidence="2 3">
    <name type="scientific">Oryza meyeriana var. granulata</name>
    <dbReference type="NCBI Taxonomy" id="110450"/>
    <lineage>
        <taxon>Eukaryota</taxon>
        <taxon>Viridiplantae</taxon>
        <taxon>Streptophyta</taxon>
        <taxon>Embryophyta</taxon>
        <taxon>Tracheophyta</taxon>
        <taxon>Spermatophyta</taxon>
        <taxon>Magnoliopsida</taxon>
        <taxon>Liliopsida</taxon>
        <taxon>Poales</taxon>
        <taxon>Poaceae</taxon>
        <taxon>BOP clade</taxon>
        <taxon>Oryzoideae</taxon>
        <taxon>Oryzeae</taxon>
        <taxon>Oryzinae</taxon>
        <taxon>Oryza</taxon>
        <taxon>Oryza meyeriana</taxon>
    </lineage>
</organism>
<feature type="region of interest" description="Disordered" evidence="1">
    <location>
        <begin position="1"/>
        <end position="52"/>
    </location>
</feature>
<protein>
    <submittedName>
        <fullName evidence="2">Uncharacterized protein</fullName>
    </submittedName>
</protein>
<reference evidence="2 3" key="1">
    <citation type="submission" date="2019-11" db="EMBL/GenBank/DDBJ databases">
        <title>Whole genome sequence of Oryza granulata.</title>
        <authorList>
            <person name="Li W."/>
        </authorList>
    </citation>
    <scope>NUCLEOTIDE SEQUENCE [LARGE SCALE GENOMIC DNA]</scope>
    <source>
        <strain evidence="3">cv. Menghai</strain>
        <tissue evidence="2">Leaf</tissue>
    </source>
</reference>
<dbReference type="AlphaFoldDB" id="A0A6G1CDR2"/>
<feature type="compositionally biased region" description="Polar residues" evidence="1">
    <location>
        <begin position="345"/>
        <end position="365"/>
    </location>
</feature>
<name>A0A6G1CDR2_9ORYZ</name>
<gene>
    <name evidence="2" type="ORF">E2562_001835</name>
</gene>
<evidence type="ECO:0000313" key="2">
    <source>
        <dbReference type="EMBL" id="KAF0898191.1"/>
    </source>
</evidence>
<dbReference type="Proteomes" id="UP000479710">
    <property type="component" value="Unassembled WGS sequence"/>
</dbReference>
<accession>A0A6G1CDR2</accession>